<organism evidence="1 2">
    <name type="scientific">Lojkania enalia</name>
    <dbReference type="NCBI Taxonomy" id="147567"/>
    <lineage>
        <taxon>Eukaryota</taxon>
        <taxon>Fungi</taxon>
        <taxon>Dikarya</taxon>
        <taxon>Ascomycota</taxon>
        <taxon>Pezizomycotina</taxon>
        <taxon>Dothideomycetes</taxon>
        <taxon>Pleosporomycetidae</taxon>
        <taxon>Pleosporales</taxon>
        <taxon>Pleosporales incertae sedis</taxon>
        <taxon>Lojkania</taxon>
    </lineage>
</organism>
<proteinExistence type="predicted"/>
<evidence type="ECO:0000313" key="1">
    <source>
        <dbReference type="EMBL" id="KAF2260764.1"/>
    </source>
</evidence>
<gene>
    <name evidence="1" type="ORF">CC78DRAFT_547210</name>
</gene>
<comment type="caution">
    <text evidence="1">The sequence shown here is derived from an EMBL/GenBank/DDBJ whole genome shotgun (WGS) entry which is preliminary data.</text>
</comment>
<dbReference type="EMBL" id="ML986673">
    <property type="protein sequence ID" value="KAF2260764.1"/>
    <property type="molecule type" value="Genomic_DNA"/>
</dbReference>
<sequence length="196" mass="21458">MPPKHLATIRVYYQAGPGIRIIEIGTENDGWTGDFLQPNQDHVIDGDGGINIEYPQAEPKILDLGCYEPMPLDGRTVTIAVRQRLGVMTSVPIGSHNPFLLQLDDVSTAYGHCNIPGLNGLTPLLMGSHQSFLLRFGGGIIVVQAIKNATPRIIQIVENEIRKFCSPDENFDEGNFDEGYKESLGKATSALKDLQV</sequence>
<evidence type="ECO:0000313" key="2">
    <source>
        <dbReference type="Proteomes" id="UP000800093"/>
    </source>
</evidence>
<name>A0A9P4K794_9PLEO</name>
<protein>
    <submittedName>
        <fullName evidence="1">Uncharacterized protein</fullName>
    </submittedName>
</protein>
<dbReference type="Proteomes" id="UP000800093">
    <property type="component" value="Unassembled WGS sequence"/>
</dbReference>
<keyword evidence="2" id="KW-1185">Reference proteome</keyword>
<dbReference type="AlphaFoldDB" id="A0A9P4K794"/>
<reference evidence="2" key="1">
    <citation type="journal article" date="2020" name="Stud. Mycol.">
        <title>101 Dothideomycetes genomes: A test case for predicting lifestyles and emergence of pathogens.</title>
        <authorList>
            <person name="Haridas S."/>
            <person name="Albert R."/>
            <person name="Binder M."/>
            <person name="Bloem J."/>
            <person name="LaButti K."/>
            <person name="Salamov A."/>
            <person name="Andreopoulos B."/>
            <person name="Baker S."/>
            <person name="Barry K."/>
            <person name="Bills G."/>
            <person name="Bluhm B."/>
            <person name="Cannon C."/>
            <person name="Castanera R."/>
            <person name="Culley D."/>
            <person name="Daum C."/>
            <person name="Ezra D."/>
            <person name="Gonzalez J."/>
            <person name="Henrissat B."/>
            <person name="Kuo A."/>
            <person name="Liang C."/>
            <person name="Lipzen A."/>
            <person name="Lutzoni F."/>
            <person name="Magnuson J."/>
            <person name="Mondo S."/>
            <person name="Nolan M."/>
            <person name="Ohm R."/>
            <person name="Pangilinan J."/>
            <person name="Park H.-J."/>
            <person name="Ramirez L."/>
            <person name="Alfaro M."/>
            <person name="Sun H."/>
            <person name="Tritt A."/>
            <person name="Yoshinaga Y."/>
            <person name="Zwiers L.-H."/>
            <person name="Turgeon B."/>
            <person name="Goodwin S."/>
            <person name="Spatafora J."/>
            <person name="Crous P."/>
            <person name="Grigoriev I."/>
        </authorList>
    </citation>
    <scope>NUCLEOTIDE SEQUENCE [LARGE SCALE GENOMIC DNA]</scope>
    <source>
        <strain evidence="2">CBS 304.66</strain>
    </source>
</reference>
<accession>A0A9P4K794</accession>